<organism evidence="2 3">
    <name type="scientific">Phytomonospora endophytica</name>
    <dbReference type="NCBI Taxonomy" id="714109"/>
    <lineage>
        <taxon>Bacteria</taxon>
        <taxon>Bacillati</taxon>
        <taxon>Actinomycetota</taxon>
        <taxon>Actinomycetes</taxon>
        <taxon>Micromonosporales</taxon>
        <taxon>Micromonosporaceae</taxon>
        <taxon>Phytomonospora</taxon>
    </lineage>
</organism>
<dbReference type="Gene3D" id="1.20.1260.10">
    <property type="match status" value="1"/>
</dbReference>
<proteinExistence type="predicted"/>
<dbReference type="EMBL" id="JACHGT010000001">
    <property type="protein sequence ID" value="MBB6032537.1"/>
    <property type="molecule type" value="Genomic_DNA"/>
</dbReference>
<evidence type="ECO:0000313" key="3">
    <source>
        <dbReference type="Proteomes" id="UP000548476"/>
    </source>
</evidence>
<dbReference type="AlphaFoldDB" id="A0A841FHH1"/>
<dbReference type="Proteomes" id="UP000548476">
    <property type="component" value="Unassembled WGS sequence"/>
</dbReference>
<protein>
    <recommendedName>
        <fullName evidence="1">DUF4439 domain-containing protein</fullName>
    </recommendedName>
</protein>
<dbReference type="SUPFAM" id="SSF47240">
    <property type="entry name" value="Ferritin-like"/>
    <property type="match status" value="1"/>
</dbReference>
<accession>A0A841FHH1</accession>
<evidence type="ECO:0000259" key="1">
    <source>
        <dbReference type="Pfam" id="PF14530"/>
    </source>
</evidence>
<evidence type="ECO:0000313" key="2">
    <source>
        <dbReference type="EMBL" id="MBB6032537.1"/>
    </source>
</evidence>
<dbReference type="InterPro" id="IPR009078">
    <property type="entry name" value="Ferritin-like_SF"/>
</dbReference>
<comment type="caution">
    <text evidence="2">The sequence shown here is derived from an EMBL/GenBank/DDBJ whole genome shotgun (WGS) entry which is preliminary data.</text>
</comment>
<reference evidence="2 3" key="1">
    <citation type="submission" date="2020-08" db="EMBL/GenBank/DDBJ databases">
        <title>Genomic Encyclopedia of Type Strains, Phase IV (KMG-IV): sequencing the most valuable type-strain genomes for metagenomic binning, comparative biology and taxonomic classification.</title>
        <authorList>
            <person name="Goeker M."/>
        </authorList>
    </citation>
    <scope>NUCLEOTIDE SEQUENCE [LARGE SCALE GENOMIC DNA]</scope>
    <source>
        <strain evidence="2 3">YIM 65646</strain>
    </source>
</reference>
<sequence>MAEPTAAPADGLAAGLAAEYALIYAYGVAGAEISDDGARSLAGDAEYSHRDLRDELTAYMAGIGLIPPPPEAAYTMAPMDDEGAAIAALVALEDATAVTWRTVITTTTGDDRRRALDGLSNAASRAALWRRWLGEVAGTTAFPGA</sequence>
<dbReference type="InterPro" id="IPR012347">
    <property type="entry name" value="Ferritin-like"/>
</dbReference>
<feature type="domain" description="DUF4439" evidence="1">
    <location>
        <begin position="12"/>
        <end position="144"/>
    </location>
</feature>
<keyword evidence="3" id="KW-1185">Reference proteome</keyword>
<gene>
    <name evidence="2" type="ORF">HNR73_000379</name>
</gene>
<dbReference type="RefSeq" id="WP_184785421.1">
    <property type="nucleotide sequence ID" value="NZ_BONT01000039.1"/>
</dbReference>
<name>A0A841FHH1_9ACTN</name>
<dbReference type="InterPro" id="IPR029447">
    <property type="entry name" value="DUF4439"/>
</dbReference>
<dbReference type="Pfam" id="PF14530">
    <property type="entry name" value="DUF4439"/>
    <property type="match status" value="1"/>
</dbReference>